<dbReference type="Pfam" id="PF01423">
    <property type="entry name" value="LSM"/>
    <property type="match status" value="1"/>
</dbReference>
<dbReference type="InterPro" id="IPR001163">
    <property type="entry name" value="Sm_dom_euk/arc"/>
</dbReference>
<comment type="subunit">
    <text evidence="9">LSm subunits form a heteromer with a doughnut shape.</text>
</comment>
<comment type="caution">
    <text evidence="11">The sequence shown here is derived from an EMBL/GenBank/DDBJ whole genome shotgun (WGS) entry which is preliminary data.</text>
</comment>
<evidence type="ECO:0000256" key="2">
    <source>
        <dbReference type="ARBA" id="ARBA00006850"/>
    </source>
</evidence>
<protein>
    <recommendedName>
        <fullName evidence="9">LSM2-LSM8 complex subunit LSM8</fullName>
    </recommendedName>
</protein>
<evidence type="ECO:0000313" key="12">
    <source>
        <dbReference type="Proteomes" id="UP000789901"/>
    </source>
</evidence>
<keyword evidence="12" id="KW-1185">Reference proteome</keyword>
<dbReference type="PANTHER" id="PTHR15588">
    <property type="entry name" value="LSM1"/>
    <property type="match status" value="1"/>
</dbReference>
<comment type="subcellular location">
    <subcellularLocation>
        <location evidence="1 9">Nucleus</location>
    </subcellularLocation>
</comment>
<dbReference type="InterPro" id="IPR034103">
    <property type="entry name" value="Lsm8"/>
</dbReference>
<keyword evidence="3 9" id="KW-0507">mRNA processing</keyword>
<keyword evidence="6 9" id="KW-0508">mRNA splicing</keyword>
<comment type="function">
    <text evidence="9">Plays role in pre-mRNA splicing as component of the U4/U6-U5 tri-snRNP complex that is involved in spliceosome assembly, and as component of the precatalytic spliceosome (spliceosome B complex). The heptameric LSM2-8 complex binds specifically to the 3'-terminal U-tract of U6 snRNA.</text>
</comment>
<evidence type="ECO:0000259" key="10">
    <source>
        <dbReference type="PROSITE" id="PS52002"/>
    </source>
</evidence>
<dbReference type="EMBL" id="CAJVQB010040109">
    <property type="protein sequence ID" value="CAG8828056.1"/>
    <property type="molecule type" value="Genomic_DNA"/>
</dbReference>
<dbReference type="PROSITE" id="PS52002">
    <property type="entry name" value="SM"/>
    <property type="match status" value="1"/>
</dbReference>
<dbReference type="InterPro" id="IPR044642">
    <property type="entry name" value="PTHR15588"/>
</dbReference>
<dbReference type="PANTHER" id="PTHR15588:SF9">
    <property type="entry name" value="U6 SNRNA-ASSOCIATED SM-LIKE PROTEIN LSM8"/>
    <property type="match status" value="1"/>
</dbReference>
<feature type="domain" description="Sm" evidence="10">
    <location>
        <begin position="27"/>
        <end position="105"/>
    </location>
</feature>
<keyword evidence="8 9" id="KW-0687">Ribonucleoprotein</keyword>
<dbReference type="SUPFAM" id="SSF50182">
    <property type="entry name" value="Sm-like ribonucleoproteins"/>
    <property type="match status" value="1"/>
</dbReference>
<evidence type="ECO:0000256" key="7">
    <source>
        <dbReference type="ARBA" id="ARBA00023242"/>
    </source>
</evidence>
<reference evidence="11 12" key="1">
    <citation type="submission" date="2021-06" db="EMBL/GenBank/DDBJ databases">
        <authorList>
            <person name="Kallberg Y."/>
            <person name="Tangrot J."/>
            <person name="Rosling A."/>
        </authorList>
    </citation>
    <scope>NUCLEOTIDE SEQUENCE [LARGE SCALE GENOMIC DNA]</scope>
    <source>
        <strain evidence="11 12">120-4 pot B 10/14</strain>
    </source>
</reference>
<evidence type="ECO:0000313" key="11">
    <source>
        <dbReference type="EMBL" id="CAG8828056.1"/>
    </source>
</evidence>
<evidence type="ECO:0000256" key="1">
    <source>
        <dbReference type="ARBA" id="ARBA00004123"/>
    </source>
</evidence>
<keyword evidence="7 9" id="KW-0539">Nucleus</keyword>
<keyword evidence="5 9" id="KW-0694">RNA-binding</keyword>
<evidence type="ECO:0000256" key="5">
    <source>
        <dbReference type="ARBA" id="ARBA00022884"/>
    </source>
</evidence>
<accession>A0ABN7WDQ5</accession>
<dbReference type="SMART" id="SM00651">
    <property type="entry name" value="Sm"/>
    <property type="match status" value="1"/>
</dbReference>
<evidence type="ECO:0000256" key="6">
    <source>
        <dbReference type="ARBA" id="ARBA00023187"/>
    </source>
</evidence>
<dbReference type="InterPro" id="IPR047575">
    <property type="entry name" value="Sm"/>
</dbReference>
<comment type="similarity">
    <text evidence="2 9">Belongs to the snRNP Sm proteins family.</text>
</comment>
<dbReference type="Gene3D" id="2.30.30.100">
    <property type="match status" value="1"/>
</dbReference>
<name>A0ABN7WDQ5_GIGMA</name>
<evidence type="ECO:0000256" key="9">
    <source>
        <dbReference type="RuleBase" id="RU365048"/>
    </source>
</evidence>
<gene>
    <name evidence="9" type="primary">LSM8</name>
    <name evidence="11" type="ORF">GMARGA_LOCUS29591</name>
</gene>
<proteinExistence type="inferred from homology"/>
<keyword evidence="4 9" id="KW-0747">Spliceosome</keyword>
<evidence type="ECO:0000256" key="4">
    <source>
        <dbReference type="ARBA" id="ARBA00022728"/>
    </source>
</evidence>
<evidence type="ECO:0000256" key="3">
    <source>
        <dbReference type="ARBA" id="ARBA00022664"/>
    </source>
</evidence>
<feature type="non-terminal residue" evidence="11">
    <location>
        <position position="1"/>
    </location>
</feature>
<dbReference type="CDD" id="cd01727">
    <property type="entry name" value="LSm8"/>
    <property type="match status" value="1"/>
</dbReference>
<sequence>ISSALRSALQDVRIAKFIVVSMNILSVSFNFSTNSLRYAVTVEVITSDGRVIVGTFKGFDQTTNVILSSCHERVFSETEGVETLPLGLYIIRGDNIVLIGEIDLERDASVDLTEIRAAPITDITRR</sequence>
<dbReference type="Proteomes" id="UP000789901">
    <property type="component" value="Unassembled WGS sequence"/>
</dbReference>
<organism evidence="11 12">
    <name type="scientific">Gigaspora margarita</name>
    <dbReference type="NCBI Taxonomy" id="4874"/>
    <lineage>
        <taxon>Eukaryota</taxon>
        <taxon>Fungi</taxon>
        <taxon>Fungi incertae sedis</taxon>
        <taxon>Mucoromycota</taxon>
        <taxon>Glomeromycotina</taxon>
        <taxon>Glomeromycetes</taxon>
        <taxon>Diversisporales</taxon>
        <taxon>Gigasporaceae</taxon>
        <taxon>Gigaspora</taxon>
    </lineage>
</organism>
<evidence type="ECO:0000256" key="8">
    <source>
        <dbReference type="ARBA" id="ARBA00023274"/>
    </source>
</evidence>
<dbReference type="InterPro" id="IPR010920">
    <property type="entry name" value="LSM_dom_sf"/>
</dbReference>